<evidence type="ECO:0000256" key="1">
    <source>
        <dbReference type="SAM" id="MobiDB-lite"/>
    </source>
</evidence>
<keyword evidence="4" id="KW-1185">Reference proteome</keyword>
<keyword evidence="3" id="KW-0808">Transferase</keyword>
<feature type="compositionally biased region" description="Basic and acidic residues" evidence="1">
    <location>
        <begin position="10"/>
        <end position="20"/>
    </location>
</feature>
<dbReference type="GO" id="GO:0032259">
    <property type="term" value="P:methylation"/>
    <property type="evidence" value="ECO:0007669"/>
    <property type="project" value="UniProtKB-KW"/>
</dbReference>
<dbReference type="PANTHER" id="PTHR43591">
    <property type="entry name" value="METHYLTRANSFERASE"/>
    <property type="match status" value="1"/>
</dbReference>
<sequence length="294" mass="32332">MTTPVSDSPDQIRQRQERSWSRSAHGWAGRRATFEAGARVVSHRLADAVGLTLGLNLDLADLACGAGEPTLTLARRLGPLGTLVGLDLAHGMIVEARRAAVQERVEDRVRFEIGDLEALPLADGSQDAATCRWGLMFAVDPSLALREVVRILKPGGRFAASVWDHARHVPMIALARDAAQATLNAPAPTPDAPEPFRLADRDALRARFLDAGFEPDSINVEEQMVTWEFLDAEEYCAFHLEVSAALADLYHQRPYEAQAAFRQVMSESAHQFADPHGIVRMPCRALIWQARTLN</sequence>
<evidence type="ECO:0000259" key="2">
    <source>
        <dbReference type="Pfam" id="PF08241"/>
    </source>
</evidence>
<proteinExistence type="predicted"/>
<dbReference type="HOGENOM" id="CLU_037990_2_3_0"/>
<name>E8R274_ISOPI</name>
<feature type="region of interest" description="Disordered" evidence="1">
    <location>
        <begin position="1"/>
        <end position="24"/>
    </location>
</feature>
<dbReference type="PANTHER" id="PTHR43591:SF24">
    <property type="entry name" value="2-METHOXY-6-POLYPRENYL-1,4-BENZOQUINOL METHYLASE, MITOCHONDRIAL"/>
    <property type="match status" value="1"/>
</dbReference>
<dbReference type="Proteomes" id="UP000008631">
    <property type="component" value="Chromosome"/>
</dbReference>
<protein>
    <submittedName>
        <fullName evidence="3">Methyltransferase type 11</fullName>
    </submittedName>
</protein>
<dbReference type="RefSeq" id="WP_013565792.1">
    <property type="nucleotide sequence ID" value="NC_014962.1"/>
</dbReference>
<dbReference type="CDD" id="cd02440">
    <property type="entry name" value="AdoMet_MTases"/>
    <property type="match status" value="1"/>
</dbReference>
<dbReference type="InParanoid" id="E8R274"/>
<feature type="domain" description="Methyltransferase type 11" evidence="2">
    <location>
        <begin position="61"/>
        <end position="159"/>
    </location>
</feature>
<keyword evidence="3" id="KW-0489">Methyltransferase</keyword>
<dbReference type="AlphaFoldDB" id="E8R274"/>
<reference evidence="3 4" key="2">
    <citation type="journal article" date="2011" name="Stand. Genomic Sci.">
        <title>Complete genome sequence of Isosphaera pallida type strain (IS1B).</title>
        <authorList>
            <consortium name="US DOE Joint Genome Institute (JGI-PGF)"/>
            <person name="Goker M."/>
            <person name="Cleland D."/>
            <person name="Saunders E."/>
            <person name="Lapidus A."/>
            <person name="Nolan M."/>
            <person name="Lucas S."/>
            <person name="Hammon N."/>
            <person name="Deshpande S."/>
            <person name="Cheng J.F."/>
            <person name="Tapia R."/>
            <person name="Han C."/>
            <person name="Goodwin L."/>
            <person name="Pitluck S."/>
            <person name="Liolios K."/>
            <person name="Pagani I."/>
            <person name="Ivanova N."/>
            <person name="Mavromatis K."/>
            <person name="Pati A."/>
            <person name="Chen A."/>
            <person name="Palaniappan K."/>
            <person name="Land M."/>
            <person name="Hauser L."/>
            <person name="Chang Y.J."/>
            <person name="Jeffries C.D."/>
            <person name="Detter J.C."/>
            <person name="Beck B."/>
            <person name="Woyke T."/>
            <person name="Bristow J."/>
            <person name="Eisen J.A."/>
            <person name="Markowitz V."/>
            <person name="Hugenholtz P."/>
            <person name="Kyrpides N.C."/>
            <person name="Klenk H.P."/>
        </authorList>
    </citation>
    <scope>NUCLEOTIDE SEQUENCE [LARGE SCALE GENOMIC DNA]</scope>
    <source>
        <strain evidence="4">ATCC 43644 / DSM 9630 / IS1B</strain>
    </source>
</reference>
<dbReference type="Gene3D" id="3.40.50.150">
    <property type="entry name" value="Vaccinia Virus protein VP39"/>
    <property type="match status" value="1"/>
</dbReference>
<evidence type="ECO:0000313" key="3">
    <source>
        <dbReference type="EMBL" id="ADV63504.1"/>
    </source>
</evidence>
<dbReference type="STRING" id="575540.Isop_2939"/>
<dbReference type="eggNOG" id="COG2226">
    <property type="taxonomic scope" value="Bacteria"/>
</dbReference>
<dbReference type="InterPro" id="IPR013216">
    <property type="entry name" value="Methyltransf_11"/>
</dbReference>
<gene>
    <name evidence="3" type="ordered locus">Isop_2939</name>
</gene>
<dbReference type="KEGG" id="ipa:Isop_2939"/>
<dbReference type="GO" id="GO:0008757">
    <property type="term" value="F:S-adenosylmethionine-dependent methyltransferase activity"/>
    <property type="evidence" value="ECO:0007669"/>
    <property type="project" value="InterPro"/>
</dbReference>
<dbReference type="Pfam" id="PF08241">
    <property type="entry name" value="Methyltransf_11"/>
    <property type="match status" value="1"/>
</dbReference>
<evidence type="ECO:0000313" key="4">
    <source>
        <dbReference type="Proteomes" id="UP000008631"/>
    </source>
</evidence>
<dbReference type="SUPFAM" id="SSF53335">
    <property type="entry name" value="S-adenosyl-L-methionine-dependent methyltransferases"/>
    <property type="match status" value="1"/>
</dbReference>
<accession>E8R274</accession>
<organism evidence="3 4">
    <name type="scientific">Isosphaera pallida (strain ATCC 43644 / DSM 9630 / IS1B)</name>
    <dbReference type="NCBI Taxonomy" id="575540"/>
    <lineage>
        <taxon>Bacteria</taxon>
        <taxon>Pseudomonadati</taxon>
        <taxon>Planctomycetota</taxon>
        <taxon>Planctomycetia</taxon>
        <taxon>Isosphaerales</taxon>
        <taxon>Isosphaeraceae</taxon>
        <taxon>Isosphaera</taxon>
    </lineage>
</organism>
<dbReference type="EMBL" id="CP002353">
    <property type="protein sequence ID" value="ADV63504.1"/>
    <property type="molecule type" value="Genomic_DNA"/>
</dbReference>
<reference key="1">
    <citation type="submission" date="2010-11" db="EMBL/GenBank/DDBJ databases">
        <title>The complete sequence of chromosome of Isophaera pallida ATCC 43644.</title>
        <authorList>
            <consortium name="US DOE Joint Genome Institute (JGI-PGF)"/>
            <person name="Lucas S."/>
            <person name="Copeland A."/>
            <person name="Lapidus A."/>
            <person name="Bruce D."/>
            <person name="Goodwin L."/>
            <person name="Pitluck S."/>
            <person name="Kyrpides N."/>
            <person name="Mavromatis K."/>
            <person name="Pagani I."/>
            <person name="Ivanova N."/>
            <person name="Saunders E."/>
            <person name="Brettin T."/>
            <person name="Detter J.C."/>
            <person name="Han C."/>
            <person name="Tapia R."/>
            <person name="Land M."/>
            <person name="Hauser L."/>
            <person name="Markowitz V."/>
            <person name="Cheng J.-F."/>
            <person name="Hugenholtz P."/>
            <person name="Woyke T."/>
            <person name="Wu D."/>
            <person name="Eisen J.A."/>
        </authorList>
    </citation>
    <scope>NUCLEOTIDE SEQUENCE</scope>
    <source>
        <strain>ATCC 43644</strain>
    </source>
</reference>
<dbReference type="InterPro" id="IPR029063">
    <property type="entry name" value="SAM-dependent_MTases_sf"/>
</dbReference>